<feature type="transmembrane region" description="Helical" evidence="1">
    <location>
        <begin position="115"/>
        <end position="148"/>
    </location>
</feature>
<evidence type="ECO:0000313" key="2">
    <source>
        <dbReference type="EMBL" id="TYC48513.1"/>
    </source>
</evidence>
<evidence type="ECO:0000256" key="1">
    <source>
        <dbReference type="SAM" id="Phobius"/>
    </source>
</evidence>
<feature type="transmembrane region" description="Helical" evidence="1">
    <location>
        <begin position="155"/>
        <end position="175"/>
    </location>
</feature>
<sequence length="211" mass="23705">MENEVFFRQLQGHLKGLTEEEQTDVVEFYREYASDAGLTGEKLIREFGTPKQLARRVLVDYSIRYDDIIDNDAPDENESTRVQQTKRVRRQMNLLWVVLLALLTSWAWIPAVLMILAGLFVLVVMVVLTIFLLALSAVVGVIMLVAGVGVLSQSLAVGFFWIGIGLILTGIQFIAWPIGLLILKVALDGLITFVKFLGRRFSKQKGEQIHA</sequence>
<dbReference type="EMBL" id="SDGZ01000018">
    <property type="protein sequence ID" value="TYC48513.1"/>
    <property type="molecule type" value="Genomic_DNA"/>
</dbReference>
<keyword evidence="3" id="KW-1185">Reference proteome</keyword>
<keyword evidence="1" id="KW-1133">Transmembrane helix</keyword>
<feature type="transmembrane region" description="Helical" evidence="1">
    <location>
        <begin position="181"/>
        <end position="198"/>
    </location>
</feature>
<keyword evidence="1" id="KW-0812">Transmembrane</keyword>
<organism evidence="2 3">
    <name type="scientific">Weissella muntiaci</name>
    <dbReference type="NCBI Taxonomy" id="2508881"/>
    <lineage>
        <taxon>Bacteria</taxon>
        <taxon>Bacillati</taxon>
        <taxon>Bacillota</taxon>
        <taxon>Bacilli</taxon>
        <taxon>Lactobacillales</taxon>
        <taxon>Lactobacillaceae</taxon>
        <taxon>Weissella</taxon>
    </lineage>
</organism>
<dbReference type="RefSeq" id="WP_148623114.1">
    <property type="nucleotide sequence ID" value="NZ_SDGZ01000018.1"/>
</dbReference>
<keyword evidence="1" id="KW-0472">Membrane</keyword>
<evidence type="ECO:0000313" key="3">
    <source>
        <dbReference type="Proteomes" id="UP000371977"/>
    </source>
</evidence>
<gene>
    <name evidence="2" type="ORF">ESZ50_08345</name>
</gene>
<protein>
    <submittedName>
        <fullName evidence="2">DUF1700 domain-containing protein</fullName>
    </submittedName>
</protein>
<dbReference type="OrthoDB" id="2242293at2"/>
<dbReference type="AlphaFoldDB" id="A0A6C2C4J8"/>
<reference evidence="2 3" key="1">
    <citation type="submission" date="2019-01" db="EMBL/GenBank/DDBJ databases">
        <title>Weissella sp. nov., a novel lactic acid bacterium isolated from animal feces.</title>
        <authorList>
            <person name="Wang L.-T."/>
        </authorList>
    </citation>
    <scope>NUCLEOTIDE SEQUENCE [LARGE SCALE GENOMIC DNA]</scope>
    <source>
        <strain evidence="2 3">8H-2</strain>
    </source>
</reference>
<feature type="transmembrane region" description="Helical" evidence="1">
    <location>
        <begin position="93"/>
        <end position="109"/>
    </location>
</feature>
<dbReference type="Proteomes" id="UP000371977">
    <property type="component" value="Unassembled WGS sequence"/>
</dbReference>
<proteinExistence type="predicted"/>
<dbReference type="Pfam" id="PF22564">
    <property type="entry name" value="HAAS"/>
    <property type="match status" value="1"/>
</dbReference>
<comment type="caution">
    <text evidence="2">The sequence shown here is derived from an EMBL/GenBank/DDBJ whole genome shotgun (WGS) entry which is preliminary data.</text>
</comment>
<name>A0A6C2C4J8_9LACO</name>
<accession>A0A6C2C4J8</accession>